<evidence type="ECO:0000313" key="3">
    <source>
        <dbReference type="Proteomes" id="UP001501752"/>
    </source>
</evidence>
<reference evidence="3" key="1">
    <citation type="journal article" date="2019" name="Int. J. Syst. Evol. Microbiol.">
        <title>The Global Catalogue of Microorganisms (GCM) 10K type strain sequencing project: providing services to taxonomists for standard genome sequencing and annotation.</title>
        <authorList>
            <consortium name="The Broad Institute Genomics Platform"/>
            <consortium name="The Broad Institute Genome Sequencing Center for Infectious Disease"/>
            <person name="Wu L."/>
            <person name="Ma J."/>
        </authorList>
    </citation>
    <scope>NUCLEOTIDE SEQUENCE [LARGE SCALE GENOMIC DNA]</scope>
    <source>
        <strain evidence="3">JCM 13006</strain>
    </source>
</reference>
<dbReference type="Proteomes" id="UP001501752">
    <property type="component" value="Unassembled WGS sequence"/>
</dbReference>
<keyword evidence="3" id="KW-1185">Reference proteome</keyword>
<name>A0ABP9E1J8_9ACTN</name>
<feature type="compositionally biased region" description="Low complexity" evidence="1">
    <location>
        <begin position="117"/>
        <end position="132"/>
    </location>
</feature>
<feature type="region of interest" description="Disordered" evidence="1">
    <location>
        <begin position="1"/>
        <end position="24"/>
    </location>
</feature>
<evidence type="ECO:0000256" key="1">
    <source>
        <dbReference type="SAM" id="MobiDB-lite"/>
    </source>
</evidence>
<comment type="caution">
    <text evidence="2">The sequence shown here is derived from an EMBL/GenBank/DDBJ whole genome shotgun (WGS) entry which is preliminary data.</text>
</comment>
<dbReference type="InterPro" id="IPR029063">
    <property type="entry name" value="SAM-dependent_MTases_sf"/>
</dbReference>
<evidence type="ECO:0000313" key="2">
    <source>
        <dbReference type="EMBL" id="GAA4865765.1"/>
    </source>
</evidence>
<proteinExistence type="predicted"/>
<dbReference type="SUPFAM" id="SSF53335">
    <property type="entry name" value="S-adenosyl-L-methionine-dependent methyltransferases"/>
    <property type="match status" value="1"/>
</dbReference>
<sequence>MASAQMTGDTAQRPGVQALAGSQGRARDWAEIQERMLVPLYQAVYQRLEVGAATSLLALGCRSGLALLLAAERGAQVTGEEDVAELRELAQGRGLAVSPGPAASVPGLEPAAAGFEPSASGPGPSRAAGPAARFAPSALDSPARFSPSALDSAARFSPSPAGVAARSAYGVARPAHSLVTVFEQLPLAERPTELVAAAARRTLPGGQVVLASWGPPERCESASVLAVAHRHAPRPPARGPFGLSAPGAMERLLNGAGLRPAGSGRVSCPFAYADLDEAVRGMLSTGLFERAVADAGEALVAKELEEALHPYVQADGSVRMVNLFRYVVAER</sequence>
<accession>A0ABP9E1J8</accession>
<evidence type="ECO:0008006" key="4">
    <source>
        <dbReference type="Google" id="ProtNLM"/>
    </source>
</evidence>
<protein>
    <recommendedName>
        <fullName evidence="4">SAM-dependent methyltransferase</fullName>
    </recommendedName>
</protein>
<dbReference type="Gene3D" id="3.40.50.150">
    <property type="entry name" value="Vaccinia Virus protein VP39"/>
    <property type="match status" value="1"/>
</dbReference>
<feature type="region of interest" description="Disordered" evidence="1">
    <location>
        <begin position="97"/>
        <end position="132"/>
    </location>
</feature>
<gene>
    <name evidence="2" type="ORF">GCM10023235_50150</name>
</gene>
<dbReference type="RefSeq" id="WP_425559687.1">
    <property type="nucleotide sequence ID" value="NZ_BAABIS010000001.1"/>
</dbReference>
<organism evidence="2 3">
    <name type="scientific">Kitasatospora terrestris</name>
    <dbReference type="NCBI Taxonomy" id="258051"/>
    <lineage>
        <taxon>Bacteria</taxon>
        <taxon>Bacillati</taxon>
        <taxon>Actinomycetota</taxon>
        <taxon>Actinomycetes</taxon>
        <taxon>Kitasatosporales</taxon>
        <taxon>Streptomycetaceae</taxon>
        <taxon>Kitasatospora</taxon>
    </lineage>
</organism>
<dbReference type="EMBL" id="BAABIS010000001">
    <property type="protein sequence ID" value="GAA4865765.1"/>
    <property type="molecule type" value="Genomic_DNA"/>
</dbReference>
<feature type="compositionally biased region" description="Polar residues" evidence="1">
    <location>
        <begin position="1"/>
        <end position="10"/>
    </location>
</feature>